<dbReference type="InParanoid" id="D2VWI3"/>
<organism evidence="2">
    <name type="scientific">Naegleria gruberi</name>
    <name type="common">Amoeba</name>
    <dbReference type="NCBI Taxonomy" id="5762"/>
    <lineage>
        <taxon>Eukaryota</taxon>
        <taxon>Discoba</taxon>
        <taxon>Heterolobosea</taxon>
        <taxon>Tetramitia</taxon>
        <taxon>Eutetramitia</taxon>
        <taxon>Vahlkampfiidae</taxon>
        <taxon>Naegleria</taxon>
    </lineage>
</organism>
<evidence type="ECO:0000313" key="1">
    <source>
        <dbReference type="EMBL" id="EFC38899.1"/>
    </source>
</evidence>
<dbReference type="AlphaFoldDB" id="D2VWI3"/>
<name>D2VWI3_NAEGR</name>
<sequence length="466" mass="52926">MKILGRLRLVRLVTFVNNCKCCAPQFFTFKQPTPSKHFHMTRYLRNFDQGSNEEGKESNWKKFTNIWITWSGSLAIIFSVLSAYQTYNILTGIHEDNQNNEYLPLEKEIRSKLAQPFIPTTPMINGMKLLPKAGSEVLGAMFSYDCVNQLAYISGPSNSGKSMSVEKALENRRNVIYIPLRANMPYQNILLALGISQRRTDESDVPIARIMVALKNILQQLKKEANYGTPVSIIVVSDYIANDPDCKIIAGNLLQFVEEQLATGVHVSSNFSTFTDLRKLSGHTSRLKKYTFSYTTQTELEQYPFLRNDDIKKLGGHFGQIYSVLKELIPIMQDHHPSLKSKPHNEIISDIVNGHIQVPAEDIKKVVDGMIRTEAIELANIIGIIYDNEGGEIVDVLDLIAGNNSFFPSTAQHRKICSKLVEQNILGQSTNDESLFTWHRPIMKYAYTELPQLFTIFKEHKNKNSK</sequence>
<keyword evidence="2" id="KW-1185">Reference proteome</keyword>
<gene>
    <name evidence="1" type="ORF">NAEGRDRAFT_73390</name>
</gene>
<protein>
    <submittedName>
        <fullName evidence="1">Predicted protein</fullName>
    </submittedName>
</protein>
<dbReference type="Proteomes" id="UP000006671">
    <property type="component" value="Unassembled WGS sequence"/>
</dbReference>
<dbReference type="KEGG" id="ngr:NAEGRDRAFT_73390"/>
<dbReference type="GeneID" id="8853751"/>
<dbReference type="VEuPathDB" id="AmoebaDB:NAEGRDRAFT_73390"/>
<accession>D2VWI3</accession>
<evidence type="ECO:0000313" key="2">
    <source>
        <dbReference type="Proteomes" id="UP000006671"/>
    </source>
</evidence>
<dbReference type="EMBL" id="GG738904">
    <property type="protein sequence ID" value="EFC38899.1"/>
    <property type="molecule type" value="Genomic_DNA"/>
</dbReference>
<reference evidence="1 2" key="1">
    <citation type="journal article" date="2010" name="Cell">
        <title>The genome of Naegleria gruberi illuminates early eukaryotic versatility.</title>
        <authorList>
            <person name="Fritz-Laylin L.K."/>
            <person name="Prochnik S.E."/>
            <person name="Ginger M.L."/>
            <person name="Dacks J.B."/>
            <person name="Carpenter M.L."/>
            <person name="Field M.C."/>
            <person name="Kuo A."/>
            <person name="Paredez A."/>
            <person name="Chapman J."/>
            <person name="Pham J."/>
            <person name="Shu S."/>
            <person name="Neupane R."/>
            <person name="Cipriano M."/>
            <person name="Mancuso J."/>
            <person name="Tu H."/>
            <person name="Salamov A."/>
            <person name="Lindquist E."/>
            <person name="Shapiro H."/>
            <person name="Lucas S."/>
            <person name="Grigoriev I.V."/>
            <person name="Cande W.Z."/>
            <person name="Fulton C."/>
            <person name="Rokhsar D.S."/>
            <person name="Dawson S.C."/>
        </authorList>
    </citation>
    <scope>NUCLEOTIDE SEQUENCE [LARGE SCALE GENOMIC DNA]</scope>
    <source>
        <strain evidence="1 2">NEG-M</strain>
    </source>
</reference>
<proteinExistence type="predicted"/>
<dbReference type="RefSeq" id="XP_002671643.1">
    <property type="nucleotide sequence ID" value="XM_002671597.1"/>
</dbReference>